<evidence type="ECO:0000256" key="2">
    <source>
        <dbReference type="SAM" id="MobiDB-lite"/>
    </source>
</evidence>
<sequence length="507" mass="53550">MDAIRRERRRTRGVFGRTPLPGSRVFAGVRASTALSGSRSFNLVGTHDPGGPDTVTQTASTADGSAQPGGRFEEQLAALAGDLRRLRIQRGAPSLRGISARAAQGPTPLSVSALSEAFKGKRLPRLDFFMALVRTLLCFDEDGQPHAPVGTAPEVAAWRTRWQAVETARVEDLRRTGGSPRPPRTTAATAAPTVSDTHPADQAARSTDSTDPQTPARGHEPQRAAADVRVPYKEAPVGAQRPEHRSRPATQPIPNDFWCTATLTGHTGPVVAVAFSPDGHLLATTSLDHTVRLWNPTTRQPIGNLTGHTSTVRAVAFSPDGHQLATAGEDKTVRLYEAQRPERALEGRIGGPAARALLGTLSTGESVPLGPVPNVGPVFALAFSPDAYQLATASQDKTVRLWNPATQQPIGTPLTGHTAPVYVVAFSPDGHLLATAGMTPRCGCGTRPPNNPSATPSPATPTRSLRWRSPPTDTSSPPPAVTGRCGCGSLPDSRDKAPASRAKGRHW</sequence>
<feature type="compositionally biased region" description="Polar residues" evidence="2">
    <location>
        <begin position="204"/>
        <end position="213"/>
    </location>
</feature>
<dbReference type="PANTHER" id="PTHR19879:SF9">
    <property type="entry name" value="TRANSCRIPTION INITIATION FACTOR TFIID SUBUNIT 5"/>
    <property type="match status" value="1"/>
</dbReference>
<dbReference type="PROSITE" id="PS50082">
    <property type="entry name" value="WD_REPEATS_2"/>
    <property type="match status" value="4"/>
</dbReference>
<feature type="region of interest" description="Disordered" evidence="2">
    <location>
        <begin position="170"/>
        <end position="252"/>
    </location>
</feature>
<dbReference type="InterPro" id="IPR036322">
    <property type="entry name" value="WD40_repeat_dom_sf"/>
</dbReference>
<dbReference type="PROSITE" id="PS50294">
    <property type="entry name" value="WD_REPEATS_REGION"/>
    <property type="match status" value="3"/>
</dbReference>
<dbReference type="EMBL" id="BMMS01000055">
    <property type="protein sequence ID" value="GGP00301.1"/>
    <property type="molecule type" value="Genomic_DNA"/>
</dbReference>
<reference evidence="3" key="2">
    <citation type="submission" date="2020-09" db="EMBL/GenBank/DDBJ databases">
        <authorList>
            <person name="Sun Q."/>
            <person name="Zhou Y."/>
        </authorList>
    </citation>
    <scope>NUCLEOTIDE SEQUENCE</scope>
    <source>
        <strain evidence="3">CGMCC 4.7201</strain>
    </source>
</reference>
<feature type="compositionally biased region" description="Low complexity" evidence="2">
    <location>
        <begin position="446"/>
        <end position="475"/>
    </location>
</feature>
<accession>A0A918E2S6</accession>
<dbReference type="SMART" id="SM00320">
    <property type="entry name" value="WD40"/>
    <property type="match status" value="4"/>
</dbReference>
<organism evidence="3 4">
    <name type="scientific">Wenjunlia tyrosinilytica</name>
    <dbReference type="NCBI Taxonomy" id="1544741"/>
    <lineage>
        <taxon>Bacteria</taxon>
        <taxon>Bacillati</taxon>
        <taxon>Actinomycetota</taxon>
        <taxon>Actinomycetes</taxon>
        <taxon>Kitasatosporales</taxon>
        <taxon>Streptomycetaceae</taxon>
        <taxon>Wenjunlia</taxon>
    </lineage>
</organism>
<feature type="repeat" description="WD" evidence="1">
    <location>
        <begin position="305"/>
        <end position="346"/>
    </location>
</feature>
<evidence type="ECO:0000313" key="3">
    <source>
        <dbReference type="EMBL" id="GGP00301.1"/>
    </source>
</evidence>
<dbReference type="SUPFAM" id="SSF50978">
    <property type="entry name" value="WD40 repeat-like"/>
    <property type="match status" value="1"/>
</dbReference>
<feature type="repeat" description="WD" evidence="1">
    <location>
        <begin position="378"/>
        <end position="412"/>
    </location>
</feature>
<proteinExistence type="predicted"/>
<dbReference type="PANTHER" id="PTHR19879">
    <property type="entry name" value="TRANSCRIPTION INITIATION FACTOR TFIID"/>
    <property type="match status" value="1"/>
</dbReference>
<feature type="region of interest" description="Disordered" evidence="2">
    <location>
        <begin position="443"/>
        <end position="507"/>
    </location>
</feature>
<gene>
    <name evidence="3" type="ORF">GCM10012280_68760</name>
</gene>
<dbReference type="AlphaFoldDB" id="A0A918E2S6"/>
<keyword evidence="4" id="KW-1185">Reference proteome</keyword>
<dbReference type="InterPro" id="IPR015943">
    <property type="entry name" value="WD40/YVTN_repeat-like_dom_sf"/>
</dbReference>
<dbReference type="Gene3D" id="2.130.10.10">
    <property type="entry name" value="YVTN repeat-like/Quinoprotein amine dehydrogenase"/>
    <property type="match status" value="2"/>
</dbReference>
<comment type="caution">
    <text evidence="3">The sequence shown here is derived from an EMBL/GenBank/DDBJ whole genome shotgun (WGS) entry which is preliminary data.</text>
</comment>
<evidence type="ECO:0000256" key="1">
    <source>
        <dbReference type="PROSITE-ProRule" id="PRU00221"/>
    </source>
</evidence>
<feature type="repeat" description="WD" evidence="1">
    <location>
        <begin position="263"/>
        <end position="304"/>
    </location>
</feature>
<dbReference type="Pfam" id="PF00400">
    <property type="entry name" value="WD40"/>
    <property type="match status" value="4"/>
</dbReference>
<reference evidence="3" key="1">
    <citation type="journal article" date="2014" name="Int. J. Syst. Evol. Microbiol.">
        <title>Complete genome sequence of Corynebacterium casei LMG S-19264T (=DSM 44701T), isolated from a smear-ripened cheese.</title>
        <authorList>
            <consortium name="US DOE Joint Genome Institute (JGI-PGF)"/>
            <person name="Walter F."/>
            <person name="Albersmeier A."/>
            <person name="Kalinowski J."/>
            <person name="Ruckert C."/>
        </authorList>
    </citation>
    <scope>NUCLEOTIDE SEQUENCE</scope>
    <source>
        <strain evidence="3">CGMCC 4.7201</strain>
    </source>
</reference>
<feature type="compositionally biased region" description="Polar residues" evidence="2">
    <location>
        <begin position="54"/>
        <end position="64"/>
    </location>
</feature>
<protein>
    <submittedName>
        <fullName evidence="3">Uncharacterized protein</fullName>
    </submittedName>
</protein>
<feature type="region of interest" description="Disordered" evidence="2">
    <location>
        <begin position="39"/>
        <end position="69"/>
    </location>
</feature>
<dbReference type="InterPro" id="IPR001680">
    <property type="entry name" value="WD40_rpt"/>
</dbReference>
<feature type="compositionally biased region" description="Low complexity" evidence="2">
    <location>
        <begin position="176"/>
        <end position="193"/>
    </location>
</feature>
<dbReference type="CDD" id="cd00200">
    <property type="entry name" value="WD40"/>
    <property type="match status" value="1"/>
</dbReference>
<evidence type="ECO:0000313" key="4">
    <source>
        <dbReference type="Proteomes" id="UP000641932"/>
    </source>
</evidence>
<feature type="repeat" description="WD" evidence="1">
    <location>
        <begin position="414"/>
        <end position="437"/>
    </location>
</feature>
<dbReference type="Proteomes" id="UP000641932">
    <property type="component" value="Unassembled WGS sequence"/>
</dbReference>
<name>A0A918E2S6_9ACTN</name>
<keyword evidence="1" id="KW-0853">WD repeat</keyword>